<proteinExistence type="predicted"/>
<evidence type="ECO:0000313" key="2">
    <source>
        <dbReference type="Proteomes" id="UP000741863"/>
    </source>
</evidence>
<dbReference type="EMBL" id="JAFBEC010000003">
    <property type="protein sequence ID" value="MBM7632132.1"/>
    <property type="molecule type" value="Genomic_DNA"/>
</dbReference>
<reference evidence="1 2" key="1">
    <citation type="submission" date="2021-01" db="EMBL/GenBank/DDBJ databases">
        <title>Genomic Encyclopedia of Type Strains, Phase IV (KMG-IV): sequencing the most valuable type-strain genomes for metagenomic binning, comparative biology and taxonomic classification.</title>
        <authorList>
            <person name="Goeker M."/>
        </authorList>
    </citation>
    <scope>NUCLEOTIDE SEQUENCE [LARGE SCALE GENOMIC DNA]</scope>
    <source>
        <strain evidence="1 2">DSM 25540</strain>
    </source>
</reference>
<evidence type="ECO:0000313" key="1">
    <source>
        <dbReference type="EMBL" id="MBM7632132.1"/>
    </source>
</evidence>
<sequence>MKRENSFFQWLLCMALAVALLYMPVQLFATAQKEAMLETNIQEETQWQTFQYQYLGKGQLYRNGNHSFYLANNYAGYYLISVQQDGHTIERVTPIGADRSMIEREVERYNISQ</sequence>
<name>A0ABS2P9Z4_9BACL</name>
<comment type="caution">
    <text evidence="1">The sequence shown here is derived from an EMBL/GenBank/DDBJ whole genome shotgun (WGS) entry which is preliminary data.</text>
</comment>
<gene>
    <name evidence="1" type="ORF">JOD17_001225</name>
</gene>
<dbReference type="RefSeq" id="WP_204696237.1">
    <property type="nucleotide sequence ID" value="NZ_JAFBEC010000003.1"/>
</dbReference>
<keyword evidence="2" id="KW-1185">Reference proteome</keyword>
<dbReference type="Proteomes" id="UP000741863">
    <property type="component" value="Unassembled WGS sequence"/>
</dbReference>
<organism evidence="1 2">
    <name type="scientific">Geomicrobium sediminis</name>
    <dbReference type="NCBI Taxonomy" id="1347788"/>
    <lineage>
        <taxon>Bacteria</taxon>
        <taxon>Bacillati</taxon>
        <taxon>Bacillota</taxon>
        <taxon>Bacilli</taxon>
        <taxon>Bacillales</taxon>
        <taxon>Geomicrobium</taxon>
    </lineage>
</organism>
<protein>
    <submittedName>
        <fullName evidence="1">Uncharacterized protein</fullName>
    </submittedName>
</protein>
<accession>A0ABS2P9Z4</accession>